<gene>
    <name evidence="1" type="ORF">ENR01_02595</name>
</gene>
<name>A0A832DUV1_UNCKA</name>
<accession>A0A832DUV1</accession>
<evidence type="ECO:0000313" key="1">
    <source>
        <dbReference type="EMBL" id="HEX62018.1"/>
    </source>
</evidence>
<reference evidence="1" key="1">
    <citation type="journal article" date="2020" name="mSystems">
        <title>Genome- and Community-Level Interaction Insights into Carbon Utilization and Element Cycling Functions of Hydrothermarchaeota in Hydrothermal Sediment.</title>
        <authorList>
            <person name="Zhou Z."/>
            <person name="Liu Y."/>
            <person name="Xu W."/>
            <person name="Pan J."/>
            <person name="Luo Z.H."/>
            <person name="Li M."/>
        </authorList>
    </citation>
    <scope>NUCLEOTIDE SEQUENCE [LARGE SCALE GENOMIC DNA]</scope>
    <source>
        <strain evidence="1">SpSt-361</strain>
    </source>
</reference>
<protein>
    <submittedName>
        <fullName evidence="1">Uncharacterized protein</fullName>
    </submittedName>
</protein>
<dbReference type="EMBL" id="DSPJ01000068">
    <property type="protein sequence ID" value="HEX62018.1"/>
    <property type="molecule type" value="Genomic_DNA"/>
</dbReference>
<sequence length="81" mass="9181">MDEIIVPAGLAGWKVRRLLRRHMHKLELARGGSTDTDLLCEEVICEQLVRQGRVDESFIGEAHDMRRAFVAVARLLGQRPS</sequence>
<dbReference type="AlphaFoldDB" id="A0A832DUV1"/>
<comment type="caution">
    <text evidence="1">The sequence shown here is derived from an EMBL/GenBank/DDBJ whole genome shotgun (WGS) entry which is preliminary data.</text>
</comment>
<proteinExistence type="predicted"/>
<organism evidence="1">
    <name type="scientific">candidate division WWE3 bacterium</name>
    <dbReference type="NCBI Taxonomy" id="2053526"/>
    <lineage>
        <taxon>Bacteria</taxon>
        <taxon>Katanobacteria</taxon>
    </lineage>
</organism>